<keyword evidence="4" id="KW-0472">Membrane</keyword>
<dbReference type="AlphaFoldDB" id="A0A8H7VZM8"/>
<dbReference type="PANTHER" id="PTHR36050:SF1">
    <property type="entry name" value="O-FUCOSYLTRANSFERASE 30"/>
    <property type="match status" value="1"/>
</dbReference>
<evidence type="ECO:0000256" key="4">
    <source>
        <dbReference type="SAM" id="Phobius"/>
    </source>
</evidence>
<dbReference type="CDD" id="cd11296">
    <property type="entry name" value="O-FucT_like"/>
    <property type="match status" value="1"/>
</dbReference>
<gene>
    <name evidence="5" type="ORF">INT48_000481</name>
</gene>
<dbReference type="GO" id="GO:0006004">
    <property type="term" value="P:fucose metabolic process"/>
    <property type="evidence" value="ECO:0007669"/>
    <property type="project" value="UniProtKB-KW"/>
</dbReference>
<dbReference type="EMBL" id="JAEPRE010000050">
    <property type="protein sequence ID" value="KAG2234578.1"/>
    <property type="molecule type" value="Genomic_DNA"/>
</dbReference>
<comment type="caution">
    <text evidence="5">The sequence shown here is derived from an EMBL/GenBank/DDBJ whole genome shotgun (WGS) entry which is preliminary data.</text>
</comment>
<evidence type="ECO:0000256" key="2">
    <source>
        <dbReference type="ARBA" id="ARBA00023253"/>
    </source>
</evidence>
<protein>
    <recommendedName>
        <fullName evidence="7">CigA protein</fullName>
    </recommendedName>
</protein>
<keyword evidence="4" id="KW-0812">Transmembrane</keyword>
<evidence type="ECO:0000313" key="6">
    <source>
        <dbReference type="Proteomes" id="UP000613177"/>
    </source>
</evidence>
<keyword evidence="4" id="KW-1133">Transmembrane helix</keyword>
<keyword evidence="6" id="KW-1185">Reference proteome</keyword>
<evidence type="ECO:0000313" key="5">
    <source>
        <dbReference type="EMBL" id="KAG2234578.1"/>
    </source>
</evidence>
<dbReference type="OrthoDB" id="1882547at2759"/>
<keyword evidence="3" id="KW-0119">Carbohydrate metabolism</keyword>
<accession>A0A8H7VZM8</accession>
<organism evidence="5 6">
    <name type="scientific">Thamnidium elegans</name>
    <dbReference type="NCBI Taxonomy" id="101142"/>
    <lineage>
        <taxon>Eukaryota</taxon>
        <taxon>Fungi</taxon>
        <taxon>Fungi incertae sedis</taxon>
        <taxon>Mucoromycota</taxon>
        <taxon>Mucoromycotina</taxon>
        <taxon>Mucoromycetes</taxon>
        <taxon>Mucorales</taxon>
        <taxon>Mucorineae</taxon>
        <taxon>Mucoraceae</taxon>
        <taxon>Thamnidium</taxon>
    </lineage>
</organism>
<evidence type="ECO:0008006" key="7">
    <source>
        <dbReference type="Google" id="ProtNLM"/>
    </source>
</evidence>
<reference evidence="5" key="1">
    <citation type="submission" date="2021-01" db="EMBL/GenBank/DDBJ databases">
        <title>Metabolic potential, ecology and presence of endohyphal bacteria is reflected in genomic diversity of Mucoromycotina.</title>
        <authorList>
            <person name="Muszewska A."/>
            <person name="Okrasinska A."/>
            <person name="Steczkiewicz K."/>
            <person name="Drgas O."/>
            <person name="Orlowska M."/>
            <person name="Perlinska-Lenart U."/>
            <person name="Aleksandrzak-Piekarczyk T."/>
            <person name="Szatraj K."/>
            <person name="Zielenkiewicz U."/>
            <person name="Pilsyk S."/>
            <person name="Malc E."/>
            <person name="Mieczkowski P."/>
            <person name="Kruszewska J.S."/>
            <person name="Biernat P."/>
            <person name="Pawlowska J."/>
        </authorList>
    </citation>
    <scope>NUCLEOTIDE SEQUENCE</scope>
    <source>
        <strain evidence="5">WA0000018081</strain>
    </source>
</reference>
<evidence type="ECO:0000256" key="1">
    <source>
        <dbReference type="ARBA" id="ARBA00022679"/>
    </source>
</evidence>
<dbReference type="InterPro" id="IPR019378">
    <property type="entry name" value="GDP-Fuc_O-FucTrfase"/>
</dbReference>
<dbReference type="GO" id="GO:0016740">
    <property type="term" value="F:transferase activity"/>
    <property type="evidence" value="ECO:0007669"/>
    <property type="project" value="UniProtKB-KW"/>
</dbReference>
<dbReference type="Proteomes" id="UP000613177">
    <property type="component" value="Unassembled WGS sequence"/>
</dbReference>
<keyword evidence="2" id="KW-0294">Fucose metabolism</keyword>
<feature type="transmembrane region" description="Helical" evidence="4">
    <location>
        <begin position="7"/>
        <end position="26"/>
    </location>
</feature>
<dbReference type="Pfam" id="PF10250">
    <property type="entry name" value="O-FucT"/>
    <property type="match status" value="1"/>
</dbReference>
<proteinExistence type="predicted"/>
<keyword evidence="1" id="KW-0808">Transferase</keyword>
<dbReference type="Gene3D" id="3.40.50.11350">
    <property type="match status" value="1"/>
</dbReference>
<evidence type="ECO:0000256" key="3">
    <source>
        <dbReference type="ARBA" id="ARBA00023277"/>
    </source>
</evidence>
<name>A0A8H7VZM8_9FUNG</name>
<sequence>MKRKDSTVVGLILVTLLISFITWFQYTINSKQLRPQQSQEPIPVVFPKPFELHKPKKNSEKFLSYLPHSGFHNQRIELENALLLATYLNRTLLVPQVYLASPAMPWLRYEKLHERLLFQTKNGLSHCIDLDSNQLPLPSECLNNFRWTNVPWTFFYNMTELSKQVPIVFRPGLDYEWLYSSFNLKEDDIYFFKDMSPYEYQIHDDRDTDLPLDRFNYRIDLSTLEEIDHRVLHFGSMFGSYRILAETEEHTEVLKKIRSSMIFRNPVLSGAAERIVNQLGGANNFVGMHVRVGDGIFKLRASILVDDIFHQLVNKFTDLTVEQVTEYEGGVEQHNLDRTESTEYEIKLRSFHPVDETANYTKPITVDHQGNNNNFTKQPNIASRLQCQQGDEITNRFRNTVVYIATDAPDPRNHPLLSKIFKVFPCTFILSDFINELNDIKQLQVVEERVKLESYLIPMVDAMISAHGHTFLGTPHSTFTSYIERQLHPVYTGKQVQVMGLLDYLESMKA</sequence>
<dbReference type="PANTHER" id="PTHR36050">
    <property type="entry name" value="O-FUCOSYLTRANSFERASE 30"/>
    <property type="match status" value="1"/>
</dbReference>